<dbReference type="RefSeq" id="WP_212522316.1">
    <property type="nucleotide sequence ID" value="NZ_JAGSOH010000196.1"/>
</dbReference>
<feature type="domain" description="HTH marR-type" evidence="4">
    <location>
        <begin position="13"/>
        <end position="149"/>
    </location>
</feature>
<evidence type="ECO:0000259" key="4">
    <source>
        <dbReference type="PROSITE" id="PS50995"/>
    </source>
</evidence>
<accession>A0A941EEG8</accession>
<evidence type="ECO:0000313" key="5">
    <source>
        <dbReference type="EMBL" id="MBR7831200.1"/>
    </source>
</evidence>
<dbReference type="PROSITE" id="PS01117">
    <property type="entry name" value="HTH_MARR_1"/>
    <property type="match status" value="1"/>
</dbReference>
<organism evidence="5 6">
    <name type="scientific">Actinospica acidithermotolerans</name>
    <dbReference type="NCBI Taxonomy" id="2828514"/>
    <lineage>
        <taxon>Bacteria</taxon>
        <taxon>Bacillati</taxon>
        <taxon>Actinomycetota</taxon>
        <taxon>Actinomycetes</taxon>
        <taxon>Catenulisporales</taxon>
        <taxon>Actinospicaceae</taxon>
        <taxon>Actinospica</taxon>
    </lineage>
</organism>
<dbReference type="InterPro" id="IPR039422">
    <property type="entry name" value="MarR/SlyA-like"/>
</dbReference>
<dbReference type="SMART" id="SM00347">
    <property type="entry name" value="HTH_MARR"/>
    <property type="match status" value="1"/>
</dbReference>
<dbReference type="AlphaFoldDB" id="A0A941EEG8"/>
<dbReference type="PROSITE" id="PS50995">
    <property type="entry name" value="HTH_MARR_2"/>
    <property type="match status" value="1"/>
</dbReference>
<dbReference type="EMBL" id="JAGSOH010000196">
    <property type="protein sequence ID" value="MBR7831200.1"/>
    <property type="molecule type" value="Genomic_DNA"/>
</dbReference>
<protein>
    <submittedName>
        <fullName evidence="5">MarR family transcriptional regulator</fullName>
    </submittedName>
</protein>
<evidence type="ECO:0000256" key="2">
    <source>
        <dbReference type="ARBA" id="ARBA00023125"/>
    </source>
</evidence>
<name>A0A941EEG8_9ACTN</name>
<dbReference type="PANTHER" id="PTHR33164">
    <property type="entry name" value="TRANSCRIPTIONAL REGULATOR, MARR FAMILY"/>
    <property type="match status" value="1"/>
</dbReference>
<evidence type="ECO:0000256" key="1">
    <source>
        <dbReference type="ARBA" id="ARBA00023015"/>
    </source>
</evidence>
<dbReference type="Pfam" id="PF01047">
    <property type="entry name" value="MarR"/>
    <property type="match status" value="1"/>
</dbReference>
<dbReference type="InterPro" id="IPR000835">
    <property type="entry name" value="HTH_MarR-typ"/>
</dbReference>
<dbReference type="Gene3D" id="1.10.10.10">
    <property type="entry name" value="Winged helix-like DNA-binding domain superfamily/Winged helix DNA-binding domain"/>
    <property type="match status" value="1"/>
</dbReference>
<reference evidence="5" key="1">
    <citation type="submission" date="2021-04" db="EMBL/GenBank/DDBJ databases">
        <title>Genome based classification of Actinospica acidithermotolerans sp. nov., an actinobacterium isolated from an Indonesian hot spring.</title>
        <authorList>
            <person name="Kusuma A.B."/>
            <person name="Putra K.E."/>
            <person name="Nafisah S."/>
            <person name="Loh J."/>
            <person name="Nouioui I."/>
            <person name="Goodfellow M."/>
        </authorList>
    </citation>
    <scope>NUCLEOTIDE SEQUENCE</scope>
    <source>
        <strain evidence="5">MGRD01-02</strain>
    </source>
</reference>
<dbReference type="GO" id="GO:0003700">
    <property type="term" value="F:DNA-binding transcription factor activity"/>
    <property type="evidence" value="ECO:0007669"/>
    <property type="project" value="InterPro"/>
</dbReference>
<dbReference type="Proteomes" id="UP000676325">
    <property type="component" value="Unassembled WGS sequence"/>
</dbReference>
<keyword evidence="3" id="KW-0804">Transcription</keyword>
<comment type="caution">
    <text evidence="5">The sequence shown here is derived from an EMBL/GenBank/DDBJ whole genome shotgun (WGS) entry which is preliminary data.</text>
</comment>
<dbReference type="PANTHER" id="PTHR33164:SF103">
    <property type="entry name" value="REGULATORY PROTEIN MARR"/>
    <property type="match status" value="1"/>
</dbReference>
<keyword evidence="2" id="KW-0238">DNA-binding</keyword>
<proteinExistence type="predicted"/>
<dbReference type="InterPro" id="IPR023187">
    <property type="entry name" value="Tscrpt_reg_MarR-type_CS"/>
</dbReference>
<dbReference type="GO" id="GO:0006950">
    <property type="term" value="P:response to stress"/>
    <property type="evidence" value="ECO:0007669"/>
    <property type="project" value="TreeGrafter"/>
</dbReference>
<gene>
    <name evidence="5" type="ORF">KDK95_33145</name>
</gene>
<dbReference type="InterPro" id="IPR036390">
    <property type="entry name" value="WH_DNA-bd_sf"/>
</dbReference>
<sequence>MGDDGVPRPSHLPGALVRDLRLVMEELESVLGRADESGASGIAVSASQLRVLLALERTSGLNLRELGEAVGSAPSALSRLCARLEAMGFVQRLPSAQSGREIELQLTPHASAYLREFRARREKALALVLESVSPAGIKALGAGLSALHVALAAHAEARVPGADGNWAPRSA</sequence>
<dbReference type="GO" id="GO:0003677">
    <property type="term" value="F:DNA binding"/>
    <property type="evidence" value="ECO:0007669"/>
    <property type="project" value="UniProtKB-KW"/>
</dbReference>
<evidence type="ECO:0000256" key="3">
    <source>
        <dbReference type="ARBA" id="ARBA00023163"/>
    </source>
</evidence>
<evidence type="ECO:0000313" key="6">
    <source>
        <dbReference type="Proteomes" id="UP000676325"/>
    </source>
</evidence>
<dbReference type="InterPro" id="IPR036388">
    <property type="entry name" value="WH-like_DNA-bd_sf"/>
</dbReference>
<dbReference type="SUPFAM" id="SSF46785">
    <property type="entry name" value="Winged helix' DNA-binding domain"/>
    <property type="match status" value="1"/>
</dbReference>
<keyword evidence="6" id="KW-1185">Reference proteome</keyword>
<keyword evidence="1" id="KW-0805">Transcription regulation</keyword>